<dbReference type="Gene3D" id="2.130.10.10">
    <property type="entry name" value="YVTN repeat-like/Quinoprotein amine dehydrogenase"/>
    <property type="match status" value="3"/>
</dbReference>
<evidence type="ECO:0000256" key="1">
    <source>
        <dbReference type="ARBA" id="ARBA00005564"/>
    </source>
</evidence>
<dbReference type="PANTHER" id="PTHR30344:SF1">
    <property type="entry name" value="6-PHOSPHOGLUCONOLACTONASE"/>
    <property type="match status" value="1"/>
</dbReference>
<organism evidence="3 4">
    <name type="scientific">Nocardia africana</name>
    <dbReference type="NCBI Taxonomy" id="134964"/>
    <lineage>
        <taxon>Bacteria</taxon>
        <taxon>Bacillati</taxon>
        <taxon>Actinomycetota</taxon>
        <taxon>Actinomycetes</taxon>
        <taxon>Mycobacteriales</taxon>
        <taxon>Nocardiaceae</taxon>
        <taxon>Nocardia</taxon>
    </lineage>
</organism>
<evidence type="ECO:0000313" key="3">
    <source>
        <dbReference type="EMBL" id="MFF0454821.1"/>
    </source>
</evidence>
<feature type="signal peptide" evidence="2">
    <location>
        <begin position="1"/>
        <end position="35"/>
    </location>
</feature>
<dbReference type="SUPFAM" id="SSF75011">
    <property type="entry name" value="3-carboxy-cis,cis-mucoante lactonizing enzyme"/>
    <property type="match status" value="1"/>
</dbReference>
<dbReference type="RefSeq" id="WP_387251666.1">
    <property type="nucleotide sequence ID" value="NZ_JBIALX010000005.1"/>
</dbReference>
<accession>A0ABW6NK59</accession>
<dbReference type="EMBL" id="JBIALX010000005">
    <property type="protein sequence ID" value="MFF0454821.1"/>
    <property type="molecule type" value="Genomic_DNA"/>
</dbReference>
<comment type="similarity">
    <text evidence="1">Belongs to the cycloisomerase 2 family.</text>
</comment>
<dbReference type="InterPro" id="IPR019405">
    <property type="entry name" value="Lactonase_7-beta_prop"/>
</dbReference>
<proteinExistence type="inferred from homology"/>
<keyword evidence="4" id="KW-1185">Reference proteome</keyword>
<comment type="caution">
    <text evidence="3">The sequence shown here is derived from an EMBL/GenBank/DDBJ whole genome shotgun (WGS) entry which is preliminary data.</text>
</comment>
<evidence type="ECO:0000256" key="2">
    <source>
        <dbReference type="SAM" id="SignalP"/>
    </source>
</evidence>
<dbReference type="PANTHER" id="PTHR30344">
    <property type="entry name" value="6-PHOSPHOGLUCONOLACTONASE-RELATED"/>
    <property type="match status" value="1"/>
</dbReference>
<sequence length="379" mass="37904">MFENTARTAKGAALGLAAAVALTCGGWAGSPIATAATPDHFLVIAGAASSNIEVLRVEDAGALSTVPGSPFPTGTGALSLTATPDGNTVYVAHTVSGTISGFHLGTDGKLTPVPGAQLDLGAPAVGFVVSPDGSRLFATIGGAVNEVRSYDIAPSGALTPTGAPPTQLPGLSALTMPTLSPDGRFLFTASWINLTVSSYAVQPDASLRPVAGPIFAGLQPTLQSVTPDGRFLYVSNEASDGIAGFAIGPDGQLTPTPGSPYRAGVLPHGPAITADSKRLYIATAMSDSIGGLSIGDNGVLTPLPGSPYPAPAATLPGRVVLDEAAHRVFLIDALTAHGTTQVHSYSIAPNGSLAPTGNPPIDTGLLFSDGPDATLVTQR</sequence>
<protein>
    <submittedName>
        <fullName evidence="3">Lactonase family protein</fullName>
    </submittedName>
</protein>
<dbReference type="InterPro" id="IPR015943">
    <property type="entry name" value="WD40/YVTN_repeat-like_dom_sf"/>
</dbReference>
<keyword evidence="2" id="KW-0732">Signal</keyword>
<gene>
    <name evidence="3" type="ORF">ACFYTH_15775</name>
</gene>
<name>A0ABW6NK59_9NOCA</name>
<dbReference type="Proteomes" id="UP001601521">
    <property type="component" value="Unassembled WGS sequence"/>
</dbReference>
<feature type="chain" id="PRO_5045537594" evidence="2">
    <location>
        <begin position="36"/>
        <end position="379"/>
    </location>
</feature>
<dbReference type="InterPro" id="IPR050282">
    <property type="entry name" value="Cycloisomerase_2"/>
</dbReference>
<evidence type="ECO:0000313" key="4">
    <source>
        <dbReference type="Proteomes" id="UP001601521"/>
    </source>
</evidence>
<dbReference type="Pfam" id="PF10282">
    <property type="entry name" value="Lactonase"/>
    <property type="match status" value="1"/>
</dbReference>
<reference evidence="3 4" key="1">
    <citation type="submission" date="2024-10" db="EMBL/GenBank/DDBJ databases">
        <title>The Natural Products Discovery Center: Release of the First 8490 Sequenced Strains for Exploring Actinobacteria Biosynthetic Diversity.</title>
        <authorList>
            <person name="Kalkreuter E."/>
            <person name="Kautsar S.A."/>
            <person name="Yang D."/>
            <person name="Bader C.D."/>
            <person name="Teijaro C.N."/>
            <person name="Fluegel L."/>
            <person name="Davis C.M."/>
            <person name="Simpson J.R."/>
            <person name="Lauterbach L."/>
            <person name="Steele A.D."/>
            <person name="Gui C."/>
            <person name="Meng S."/>
            <person name="Li G."/>
            <person name="Viehrig K."/>
            <person name="Ye F."/>
            <person name="Su P."/>
            <person name="Kiefer A.F."/>
            <person name="Nichols A."/>
            <person name="Cepeda A.J."/>
            <person name="Yan W."/>
            <person name="Fan B."/>
            <person name="Jiang Y."/>
            <person name="Adhikari A."/>
            <person name="Zheng C.-J."/>
            <person name="Schuster L."/>
            <person name="Cowan T.M."/>
            <person name="Smanski M.J."/>
            <person name="Chevrette M.G."/>
            <person name="De Carvalho L.P.S."/>
            <person name="Shen B."/>
        </authorList>
    </citation>
    <scope>NUCLEOTIDE SEQUENCE [LARGE SCALE GENOMIC DNA]</scope>
    <source>
        <strain evidence="3 4">NPDC004550</strain>
    </source>
</reference>